<evidence type="ECO:0000313" key="5">
    <source>
        <dbReference type="EMBL" id="ATQ42673.1"/>
    </source>
</evidence>
<dbReference type="Pfam" id="PF12890">
    <property type="entry name" value="DHOase"/>
    <property type="match status" value="1"/>
</dbReference>
<accession>A0A2D2AXG2</accession>
<dbReference type="AlphaFoldDB" id="A0A2D2AXG2"/>
<dbReference type="Gene3D" id="3.20.20.140">
    <property type="entry name" value="Metal-dependent hydrolases"/>
    <property type="match status" value="1"/>
</dbReference>
<dbReference type="SUPFAM" id="SSF51556">
    <property type="entry name" value="Metallo-dependent hydrolases"/>
    <property type="match status" value="1"/>
</dbReference>
<dbReference type="GO" id="GO:0004151">
    <property type="term" value="F:dihydroorotase activity"/>
    <property type="evidence" value="ECO:0007669"/>
    <property type="project" value="UniProtKB-EC"/>
</dbReference>
<reference evidence="5 6" key="1">
    <citation type="submission" date="2017-10" db="EMBL/GenBank/DDBJ databases">
        <title>Genome sequence of Caulobacter mirabilis FWC38.</title>
        <authorList>
            <person name="Fiebig A."/>
            <person name="Crosson S."/>
        </authorList>
    </citation>
    <scope>NUCLEOTIDE SEQUENCE [LARGE SCALE GENOMIC DNA]</scope>
    <source>
        <strain evidence="5 6">FWC 38</strain>
    </source>
</reference>
<dbReference type="InterPro" id="IPR032466">
    <property type="entry name" value="Metal_Hydrolase"/>
</dbReference>
<dbReference type="EC" id="3.5.2.3" evidence="5"/>
<dbReference type="InterPro" id="IPR013108">
    <property type="entry name" value="Amidohydro_3"/>
</dbReference>
<dbReference type="Gene3D" id="2.30.40.10">
    <property type="entry name" value="Urease, subunit C, domain 1"/>
    <property type="match status" value="1"/>
</dbReference>
<proteinExistence type="predicted"/>
<dbReference type="GO" id="GO:0004038">
    <property type="term" value="F:allantoinase activity"/>
    <property type="evidence" value="ECO:0007669"/>
    <property type="project" value="TreeGrafter"/>
</dbReference>
<dbReference type="RefSeq" id="WP_099621927.1">
    <property type="nucleotide sequence ID" value="NZ_CP024201.1"/>
</dbReference>
<dbReference type="GO" id="GO:0006221">
    <property type="term" value="P:pyrimidine nucleotide biosynthetic process"/>
    <property type="evidence" value="ECO:0007669"/>
    <property type="project" value="UniProtKB-KW"/>
</dbReference>
<dbReference type="EMBL" id="CP024201">
    <property type="protein sequence ID" value="ATQ42673.1"/>
    <property type="molecule type" value="Genomic_DNA"/>
</dbReference>
<dbReference type="PANTHER" id="PTHR43668">
    <property type="entry name" value="ALLANTOINASE"/>
    <property type="match status" value="1"/>
</dbReference>
<keyword evidence="2" id="KW-0665">Pyrimidine biosynthesis</keyword>
<protein>
    <submittedName>
        <fullName evidence="5">Dihydroorotase</fullName>
        <ecNumber evidence="5">3.5.2.3</ecNumber>
    </submittedName>
</protein>
<dbReference type="InterPro" id="IPR011059">
    <property type="entry name" value="Metal-dep_hydrolase_composite"/>
</dbReference>
<dbReference type="SUPFAM" id="SSF51338">
    <property type="entry name" value="Composite domain of metallo-dependent hydrolases"/>
    <property type="match status" value="1"/>
</dbReference>
<dbReference type="InterPro" id="IPR050138">
    <property type="entry name" value="DHOase/Allantoinase_Hydrolase"/>
</dbReference>
<dbReference type="NCBIfam" id="TIGR00857">
    <property type="entry name" value="pyrC_multi"/>
    <property type="match status" value="1"/>
</dbReference>
<dbReference type="GO" id="GO:0046872">
    <property type="term" value="F:metal ion binding"/>
    <property type="evidence" value="ECO:0007669"/>
    <property type="project" value="InterPro"/>
</dbReference>
<dbReference type="InterPro" id="IPR024403">
    <property type="entry name" value="DHOase_cat"/>
</dbReference>
<feature type="domain" description="Amidohydrolase 3" evidence="3">
    <location>
        <begin position="349"/>
        <end position="429"/>
    </location>
</feature>
<organism evidence="5 6">
    <name type="scientific">Caulobacter mirabilis</name>
    <dbReference type="NCBI Taxonomy" id="69666"/>
    <lineage>
        <taxon>Bacteria</taxon>
        <taxon>Pseudomonadati</taxon>
        <taxon>Pseudomonadota</taxon>
        <taxon>Alphaproteobacteria</taxon>
        <taxon>Caulobacterales</taxon>
        <taxon>Caulobacteraceae</taxon>
        <taxon>Caulobacter</taxon>
    </lineage>
</organism>
<dbReference type="KEGG" id="cmb:CSW64_09745"/>
<dbReference type="InterPro" id="IPR004722">
    <property type="entry name" value="DHOase"/>
</dbReference>
<evidence type="ECO:0000259" key="3">
    <source>
        <dbReference type="Pfam" id="PF07969"/>
    </source>
</evidence>
<feature type="domain" description="Dihydroorotase catalytic" evidence="4">
    <location>
        <begin position="59"/>
        <end position="243"/>
    </location>
</feature>
<keyword evidence="5" id="KW-0378">Hydrolase</keyword>
<dbReference type="GO" id="GO:0005737">
    <property type="term" value="C:cytoplasm"/>
    <property type="evidence" value="ECO:0007669"/>
    <property type="project" value="TreeGrafter"/>
</dbReference>
<keyword evidence="6" id="KW-1185">Reference proteome</keyword>
<dbReference type="CDD" id="cd01317">
    <property type="entry name" value="DHOase_IIa"/>
    <property type="match status" value="1"/>
</dbReference>
<sequence length="432" mass="45126">MARTRPIAFNNARLVDPESGYDGHGAVVVFEGVIADVSKGKDFNDLSDDVRVIDCNGGMLAPGLIDLRVKTGEPGAETKETLRSAAQAAAAGGVTSIVVQPDTRPAVDDPSVVDFILRRALDVEAAHILCAGAATKGLSGEQMAEIGLMKEAGCVYVTDVDRPIVDSKVLRRVMAYASAFGMAIAHRPTDPWLSRGAAATEGEFAARMGLPSAPAAAERIGLERDLALAELTGGKLLVDQITSAGALETLARGKAKGLNVAATASINHLSFNELDIGDYRTFAKIDPPLRAEDDRQALIEALASGLVDIVVSAHAPAPPEDKRLPFDEAAPGGVGLETLLSALLALHHDGRVPLIDLIRTVTLAPAQFLGLTAGRIASGAPADLVLCDLNAPILVDADKLVSKSKNSPFDGRRLQGQVLMTVTGGKIVHRAE</sequence>
<evidence type="ECO:0000259" key="4">
    <source>
        <dbReference type="Pfam" id="PF12890"/>
    </source>
</evidence>
<dbReference type="OrthoDB" id="9803027at2"/>
<evidence type="ECO:0000256" key="2">
    <source>
        <dbReference type="ARBA" id="ARBA00022975"/>
    </source>
</evidence>
<evidence type="ECO:0000256" key="1">
    <source>
        <dbReference type="ARBA" id="ARBA00022833"/>
    </source>
</evidence>
<dbReference type="GO" id="GO:0006145">
    <property type="term" value="P:purine nucleobase catabolic process"/>
    <property type="evidence" value="ECO:0007669"/>
    <property type="project" value="TreeGrafter"/>
</dbReference>
<dbReference type="Pfam" id="PF07969">
    <property type="entry name" value="Amidohydro_3"/>
    <property type="match status" value="1"/>
</dbReference>
<evidence type="ECO:0000313" key="6">
    <source>
        <dbReference type="Proteomes" id="UP000228945"/>
    </source>
</evidence>
<dbReference type="PANTHER" id="PTHR43668:SF2">
    <property type="entry name" value="ALLANTOINASE"/>
    <property type="match status" value="1"/>
</dbReference>
<keyword evidence="1" id="KW-0862">Zinc</keyword>
<name>A0A2D2AXG2_9CAUL</name>
<gene>
    <name evidence="5" type="ORF">CSW64_09745</name>
</gene>
<dbReference type="Proteomes" id="UP000228945">
    <property type="component" value="Chromosome"/>
</dbReference>